<evidence type="ECO:0000313" key="2">
    <source>
        <dbReference type="EMBL" id="KTD20582.1"/>
    </source>
</evidence>
<dbReference type="RefSeq" id="WP_028373553.1">
    <property type="nucleotide sequence ID" value="NZ_CAAAJD010000019.1"/>
</dbReference>
<organism evidence="2 3">
    <name type="scientific">Legionella lansingensis</name>
    <dbReference type="NCBI Taxonomy" id="45067"/>
    <lineage>
        <taxon>Bacteria</taxon>
        <taxon>Pseudomonadati</taxon>
        <taxon>Pseudomonadota</taxon>
        <taxon>Gammaproteobacteria</taxon>
        <taxon>Legionellales</taxon>
        <taxon>Legionellaceae</taxon>
        <taxon>Legionella</taxon>
    </lineage>
</organism>
<evidence type="ECO:0000313" key="3">
    <source>
        <dbReference type="Proteomes" id="UP000054869"/>
    </source>
</evidence>
<evidence type="ECO:0000256" key="1">
    <source>
        <dbReference type="SAM" id="Phobius"/>
    </source>
</evidence>
<dbReference type="STRING" id="45067.Llan_1835"/>
<dbReference type="Proteomes" id="UP000054869">
    <property type="component" value="Unassembled WGS sequence"/>
</dbReference>
<feature type="transmembrane region" description="Helical" evidence="1">
    <location>
        <begin position="266"/>
        <end position="285"/>
    </location>
</feature>
<dbReference type="AlphaFoldDB" id="A0A0W0VL89"/>
<keyword evidence="1" id="KW-1133">Transmembrane helix</keyword>
<feature type="transmembrane region" description="Helical" evidence="1">
    <location>
        <begin position="291"/>
        <end position="312"/>
    </location>
</feature>
<feature type="transmembrane region" description="Helical" evidence="1">
    <location>
        <begin position="111"/>
        <end position="135"/>
    </location>
</feature>
<accession>A0A0W0VL89</accession>
<dbReference type="EMBL" id="LNYI01000038">
    <property type="protein sequence ID" value="KTD20582.1"/>
    <property type="molecule type" value="Genomic_DNA"/>
</dbReference>
<gene>
    <name evidence="2" type="ORF">Llan_1835</name>
</gene>
<comment type="caution">
    <text evidence="2">The sequence shown here is derived from an EMBL/GenBank/DDBJ whole genome shotgun (WGS) entry which is preliminary data.</text>
</comment>
<feature type="transmembrane region" description="Helical" evidence="1">
    <location>
        <begin position="147"/>
        <end position="165"/>
    </location>
</feature>
<proteinExistence type="predicted"/>
<dbReference type="PATRIC" id="fig|45067.4.peg.1924"/>
<protein>
    <submittedName>
        <fullName evidence="2">Uncharacterized protein</fullName>
    </submittedName>
</protein>
<keyword evidence="1" id="KW-0472">Membrane</keyword>
<keyword evidence="1" id="KW-0812">Transmembrane</keyword>
<sequence length="401" mass="45514">MHRLIDDLNHFEQYLKGAHSKSLKKHLRYYNYRLDELKTNYHGTRIHSDPQILAKVKALLNRLNIPPSNWEKYLNLTLYELLLKLNREEHPQISYILKLIDNKTAIRKLTLFIYGGTFIFFVASILSAPVFAPVLSALGILLTSARGLPVLGLAYTVISSAVIFYQNQVDAKRTLLNRIHDNFILLVKSSLNITGYIFWMIAATPMTPLVAGLFVAASAVDVIKEITDLTQSYSKHKNRPSIHESSQLLIHQTYARNEYGFRKHRNALIINLITSILLLGIMAAWCFLPPALILTVGSVVAIGVVFGIKCLLHKFNEARVREQLQIELSKIEQDYRTTDNNDALDVSPALSLLTSSAPSNDEGNIIQTPEVQLERKGSLGPFRRPVEEYQPHYSNNQIQLW</sequence>
<dbReference type="eggNOG" id="ENOG5030PPU">
    <property type="taxonomic scope" value="Bacteria"/>
</dbReference>
<keyword evidence="3" id="KW-1185">Reference proteome</keyword>
<reference evidence="2 3" key="1">
    <citation type="submission" date="2015-11" db="EMBL/GenBank/DDBJ databases">
        <title>Genomic analysis of 38 Legionella species identifies large and diverse effector repertoires.</title>
        <authorList>
            <person name="Burstein D."/>
            <person name="Amaro F."/>
            <person name="Zusman T."/>
            <person name="Lifshitz Z."/>
            <person name="Cohen O."/>
            <person name="Gilbert J.A."/>
            <person name="Pupko T."/>
            <person name="Shuman H.A."/>
            <person name="Segal G."/>
        </authorList>
    </citation>
    <scope>NUCLEOTIDE SEQUENCE [LARGE SCALE GENOMIC DNA]</scope>
    <source>
        <strain evidence="2 3">ATCC 49751</strain>
    </source>
</reference>
<name>A0A0W0VL89_9GAMM</name>